<comment type="caution">
    <text evidence="2">The sequence shown here is derived from an EMBL/GenBank/DDBJ whole genome shotgun (WGS) entry which is preliminary data.</text>
</comment>
<sequence>MPEVEIPMWFVSFCTALLAAFFGSLLAIKKFKKEKIWSEKYKAYQDVLSALEAMLLWANETYCHQKMIPTKGTQGIEGGNWPSFTEARRVIAKTTCVGSLLLPTEVIDELEALESDLWNENFRADDERYYYPNTHEESEAIAEHADNVEKLIKPRLKAIIQHAKKDLG</sequence>
<evidence type="ECO:0000313" key="2">
    <source>
        <dbReference type="EMBL" id="MFC3156030.1"/>
    </source>
</evidence>
<evidence type="ECO:0000256" key="1">
    <source>
        <dbReference type="SAM" id="Phobius"/>
    </source>
</evidence>
<keyword evidence="1" id="KW-0812">Transmembrane</keyword>
<dbReference type="EMBL" id="JBHRTL010000020">
    <property type="protein sequence ID" value="MFC3156030.1"/>
    <property type="molecule type" value="Genomic_DNA"/>
</dbReference>
<protein>
    <submittedName>
        <fullName evidence="2">Uncharacterized protein</fullName>
    </submittedName>
</protein>
<evidence type="ECO:0000313" key="3">
    <source>
        <dbReference type="Proteomes" id="UP001595548"/>
    </source>
</evidence>
<dbReference type="Proteomes" id="UP001595548">
    <property type="component" value="Unassembled WGS sequence"/>
</dbReference>
<gene>
    <name evidence="2" type="ORF">ACFOEB_12525</name>
</gene>
<name>A0ABV7HQC4_9GAMM</name>
<accession>A0ABV7HQC4</accession>
<dbReference type="RefSeq" id="WP_382417093.1">
    <property type="nucleotide sequence ID" value="NZ_AP031500.1"/>
</dbReference>
<keyword evidence="1" id="KW-1133">Transmembrane helix</keyword>
<proteinExistence type="predicted"/>
<keyword evidence="1" id="KW-0472">Membrane</keyword>
<organism evidence="2 3">
    <name type="scientific">Gilvimarinus japonicus</name>
    <dbReference type="NCBI Taxonomy" id="1796469"/>
    <lineage>
        <taxon>Bacteria</taxon>
        <taxon>Pseudomonadati</taxon>
        <taxon>Pseudomonadota</taxon>
        <taxon>Gammaproteobacteria</taxon>
        <taxon>Cellvibrionales</taxon>
        <taxon>Cellvibrionaceae</taxon>
        <taxon>Gilvimarinus</taxon>
    </lineage>
</organism>
<keyword evidence="3" id="KW-1185">Reference proteome</keyword>
<reference evidence="3" key="1">
    <citation type="journal article" date="2019" name="Int. J. Syst. Evol. Microbiol.">
        <title>The Global Catalogue of Microorganisms (GCM) 10K type strain sequencing project: providing services to taxonomists for standard genome sequencing and annotation.</title>
        <authorList>
            <consortium name="The Broad Institute Genomics Platform"/>
            <consortium name="The Broad Institute Genome Sequencing Center for Infectious Disease"/>
            <person name="Wu L."/>
            <person name="Ma J."/>
        </authorList>
    </citation>
    <scope>NUCLEOTIDE SEQUENCE [LARGE SCALE GENOMIC DNA]</scope>
    <source>
        <strain evidence="3">KCTC 52141</strain>
    </source>
</reference>
<feature type="transmembrane region" description="Helical" evidence="1">
    <location>
        <begin position="6"/>
        <end position="28"/>
    </location>
</feature>